<protein>
    <submittedName>
        <fullName evidence="1">Uncharacterized protein</fullName>
    </submittedName>
</protein>
<organism evidence="1 2">
    <name type="scientific">Stygiolobus caldivivus</name>
    <dbReference type="NCBI Taxonomy" id="2824673"/>
    <lineage>
        <taxon>Archaea</taxon>
        <taxon>Thermoproteota</taxon>
        <taxon>Thermoprotei</taxon>
        <taxon>Sulfolobales</taxon>
        <taxon>Sulfolobaceae</taxon>
        <taxon>Stygiolobus</taxon>
    </lineage>
</organism>
<sequence>MLRNDRTVKKLNDLLDVAMKTGDAYSIVFQLVYSVVYVYEVNGYDYKKLFKALK</sequence>
<dbReference type="EMBL" id="AP024597">
    <property type="protein sequence ID" value="BCU68718.1"/>
    <property type="molecule type" value="Genomic_DNA"/>
</dbReference>
<dbReference type="Proteomes" id="UP000825123">
    <property type="component" value="Chromosome"/>
</dbReference>
<dbReference type="AlphaFoldDB" id="A0A8D5U3R5"/>
<dbReference type="KEGG" id="csty:KN1_00150"/>
<dbReference type="RefSeq" id="WP_221288583.1">
    <property type="nucleotide sequence ID" value="NZ_AP024597.1"/>
</dbReference>
<evidence type="ECO:0000313" key="1">
    <source>
        <dbReference type="EMBL" id="BCU68718.1"/>
    </source>
</evidence>
<proteinExistence type="predicted"/>
<accession>A0A8D5U3R5</accession>
<dbReference type="GeneID" id="66161775"/>
<gene>
    <name evidence="1" type="ORF">KN1_00150</name>
</gene>
<name>A0A8D5U3R5_9CREN</name>
<reference evidence="1 2" key="1">
    <citation type="submission" date="2021-04" db="EMBL/GenBank/DDBJ databases">
        <title>Complete genome sequence of Stygiolobus sp. KN-1.</title>
        <authorList>
            <person name="Nakamura K."/>
            <person name="Sakai H."/>
            <person name="Kurosawa N."/>
        </authorList>
    </citation>
    <scope>NUCLEOTIDE SEQUENCE [LARGE SCALE GENOMIC DNA]</scope>
    <source>
        <strain evidence="1 2">KN-1</strain>
    </source>
</reference>
<keyword evidence="2" id="KW-1185">Reference proteome</keyword>
<evidence type="ECO:0000313" key="2">
    <source>
        <dbReference type="Proteomes" id="UP000825123"/>
    </source>
</evidence>